<dbReference type="GO" id="GO:0046655">
    <property type="term" value="P:folic acid metabolic process"/>
    <property type="evidence" value="ECO:0007669"/>
    <property type="project" value="TreeGrafter"/>
</dbReference>
<accession>A0A9Q3D392</accession>
<dbReference type="Pfam" id="PF00186">
    <property type="entry name" value="DHFR_1"/>
    <property type="match status" value="1"/>
</dbReference>
<dbReference type="CDD" id="cd00209">
    <property type="entry name" value="DHFR"/>
    <property type="match status" value="1"/>
</dbReference>
<reference evidence="9" key="1">
    <citation type="submission" date="2021-03" db="EMBL/GenBank/DDBJ databases">
        <title>Draft genome sequence of rust myrtle Austropuccinia psidii MF-1, a brazilian biotype.</title>
        <authorList>
            <person name="Quecine M.C."/>
            <person name="Pachon D.M.R."/>
            <person name="Bonatelli M.L."/>
            <person name="Correr F.H."/>
            <person name="Franceschini L.M."/>
            <person name="Leite T.F."/>
            <person name="Margarido G.R.A."/>
            <person name="Almeida C.A."/>
            <person name="Ferrarezi J.A."/>
            <person name="Labate C.A."/>
        </authorList>
    </citation>
    <scope>NUCLEOTIDE SEQUENCE</scope>
    <source>
        <strain evidence="9">MF-1</strain>
    </source>
</reference>
<keyword evidence="4" id="KW-0554">One-carbon metabolism</keyword>
<dbReference type="GO" id="GO:0050661">
    <property type="term" value="F:NADP binding"/>
    <property type="evidence" value="ECO:0007669"/>
    <property type="project" value="InterPro"/>
</dbReference>
<dbReference type="GO" id="GO:0006730">
    <property type="term" value="P:one-carbon metabolic process"/>
    <property type="evidence" value="ECO:0007669"/>
    <property type="project" value="UniProtKB-KW"/>
</dbReference>
<keyword evidence="6" id="KW-0560">Oxidoreductase</keyword>
<sequence>MNTMVNSGGNVKTPLHLIVCATKANGIGQGGKLPWRLKGDMNFFKHVTTLAPQGLKNVVIMGRKTWESIPSKFRPLPDRINVVVSRRSPKDAEGLGILRSQDSFLVNSVTSAGQLIRTFQNVHRVFLIGGAELYKSVLQAGSACDLFWPNTILLTRILSNHEFESSIDCFFPEIRPSLPGSLPNWSLCNPVDLQEYLSINGAASKYNLPDQLQEDDFCYRYELWKNKDHTK</sequence>
<dbReference type="InterPro" id="IPR001796">
    <property type="entry name" value="DHFR_dom"/>
</dbReference>
<dbReference type="PROSITE" id="PS00075">
    <property type="entry name" value="DHFR_1"/>
    <property type="match status" value="1"/>
</dbReference>
<evidence type="ECO:0000313" key="10">
    <source>
        <dbReference type="Proteomes" id="UP000765509"/>
    </source>
</evidence>
<comment type="pathway">
    <text evidence="1">Cofactor biosynthesis; tetrahydrofolate biosynthesis; 5,6,7,8-tetrahydrofolate from 7,8-dihydrofolate: step 1/1.</text>
</comment>
<dbReference type="SUPFAM" id="SSF53597">
    <property type="entry name" value="Dihydrofolate reductase-like"/>
    <property type="match status" value="1"/>
</dbReference>
<dbReference type="AlphaFoldDB" id="A0A9Q3D392"/>
<gene>
    <name evidence="9" type="ORF">O181_035754</name>
</gene>
<dbReference type="GO" id="GO:0046452">
    <property type="term" value="P:dihydrofolate metabolic process"/>
    <property type="evidence" value="ECO:0007669"/>
    <property type="project" value="TreeGrafter"/>
</dbReference>
<dbReference type="GO" id="GO:0046654">
    <property type="term" value="P:tetrahydrofolate biosynthetic process"/>
    <property type="evidence" value="ECO:0007669"/>
    <property type="project" value="InterPro"/>
</dbReference>
<comment type="caution">
    <text evidence="9">The sequence shown here is derived from an EMBL/GenBank/DDBJ whole genome shotgun (WGS) entry which is preliminary data.</text>
</comment>
<dbReference type="EMBL" id="AVOT02013414">
    <property type="protein sequence ID" value="MBW0496039.1"/>
    <property type="molecule type" value="Genomic_DNA"/>
</dbReference>
<evidence type="ECO:0000256" key="2">
    <source>
        <dbReference type="ARBA" id="ARBA00012856"/>
    </source>
</evidence>
<evidence type="ECO:0000256" key="5">
    <source>
        <dbReference type="ARBA" id="ARBA00022857"/>
    </source>
</evidence>
<evidence type="ECO:0000256" key="7">
    <source>
        <dbReference type="RuleBase" id="RU004474"/>
    </source>
</evidence>
<dbReference type="InterPro" id="IPR017925">
    <property type="entry name" value="DHFR_CS"/>
</dbReference>
<evidence type="ECO:0000256" key="3">
    <source>
        <dbReference type="ARBA" id="ARBA00018886"/>
    </source>
</evidence>
<dbReference type="PROSITE" id="PS51330">
    <property type="entry name" value="DHFR_2"/>
    <property type="match status" value="1"/>
</dbReference>
<dbReference type="PANTHER" id="PTHR48069:SF3">
    <property type="entry name" value="DIHYDROFOLATE REDUCTASE"/>
    <property type="match status" value="1"/>
</dbReference>
<dbReference type="PRINTS" id="PR00070">
    <property type="entry name" value="DHFR"/>
</dbReference>
<dbReference type="Gene3D" id="3.40.430.10">
    <property type="entry name" value="Dihydrofolate Reductase, subunit A"/>
    <property type="match status" value="1"/>
</dbReference>
<dbReference type="GO" id="GO:0005739">
    <property type="term" value="C:mitochondrion"/>
    <property type="evidence" value="ECO:0007669"/>
    <property type="project" value="TreeGrafter"/>
</dbReference>
<dbReference type="EC" id="1.5.1.3" evidence="2"/>
<protein>
    <recommendedName>
        <fullName evidence="3">Dihydrofolate reductase</fullName>
        <ecNumber evidence="2">1.5.1.3</ecNumber>
    </recommendedName>
</protein>
<evidence type="ECO:0000256" key="1">
    <source>
        <dbReference type="ARBA" id="ARBA00004903"/>
    </source>
</evidence>
<evidence type="ECO:0000256" key="6">
    <source>
        <dbReference type="ARBA" id="ARBA00023002"/>
    </source>
</evidence>
<evidence type="ECO:0000259" key="8">
    <source>
        <dbReference type="PROSITE" id="PS51330"/>
    </source>
</evidence>
<evidence type="ECO:0000313" key="9">
    <source>
        <dbReference type="EMBL" id="MBW0496039.1"/>
    </source>
</evidence>
<dbReference type="PANTHER" id="PTHR48069">
    <property type="entry name" value="DIHYDROFOLATE REDUCTASE"/>
    <property type="match status" value="1"/>
</dbReference>
<dbReference type="InterPro" id="IPR012259">
    <property type="entry name" value="DHFR"/>
</dbReference>
<keyword evidence="10" id="KW-1185">Reference proteome</keyword>
<proteinExistence type="inferred from homology"/>
<evidence type="ECO:0000256" key="4">
    <source>
        <dbReference type="ARBA" id="ARBA00022563"/>
    </source>
</evidence>
<keyword evidence="5" id="KW-0521">NADP</keyword>
<comment type="similarity">
    <text evidence="7">Belongs to the dihydrofolate reductase family.</text>
</comment>
<dbReference type="Proteomes" id="UP000765509">
    <property type="component" value="Unassembled WGS sequence"/>
</dbReference>
<dbReference type="GO" id="GO:0004146">
    <property type="term" value="F:dihydrofolate reductase activity"/>
    <property type="evidence" value="ECO:0007669"/>
    <property type="project" value="UniProtKB-EC"/>
</dbReference>
<feature type="domain" description="DHFR" evidence="8">
    <location>
        <begin position="14"/>
        <end position="226"/>
    </location>
</feature>
<dbReference type="OrthoDB" id="414698at2759"/>
<organism evidence="9 10">
    <name type="scientific">Austropuccinia psidii MF-1</name>
    <dbReference type="NCBI Taxonomy" id="1389203"/>
    <lineage>
        <taxon>Eukaryota</taxon>
        <taxon>Fungi</taxon>
        <taxon>Dikarya</taxon>
        <taxon>Basidiomycota</taxon>
        <taxon>Pucciniomycotina</taxon>
        <taxon>Pucciniomycetes</taxon>
        <taxon>Pucciniales</taxon>
        <taxon>Sphaerophragmiaceae</taxon>
        <taxon>Austropuccinia</taxon>
    </lineage>
</organism>
<dbReference type="InterPro" id="IPR024072">
    <property type="entry name" value="DHFR-like_dom_sf"/>
</dbReference>
<name>A0A9Q3D392_9BASI</name>